<dbReference type="PANTHER" id="PTHR43244:SF1">
    <property type="entry name" value="5,10-METHYLENETETRAHYDROMETHANOPTERIN REDUCTASE"/>
    <property type="match status" value="1"/>
</dbReference>
<sequence length="350" mass="36855">MRLGLSLGYATSAQQLADAVDLAVTADRLGFDCVWVAEAYGSDAPTVLAAIAARTERIGIGSAVLQIPGRTPAMTAMTAATLDALSGGRFRLGLGVSGPQVSEGWHGVPFADPVGRTREYVAVVRRALSRRRVTADGPHYPLPLPDGQGKPLLLSLAPVRPRIPVYLAAIGPRNLELTGEVADGWLGIFFDPETGRRQLDRIADAARRAGRDPAGIDIAVQVPVSLDPDPGVAADRVRPEAALYVGGMGSRTANFYHRQATEMGFGTEADEVQDRFLAGDHTGARAAVPFEFLDATSLLGDDARIGRRLAVYRDRGVGTVNVSLPGTDGAERAAVLERVMTTARAAGVLG</sequence>
<dbReference type="PANTHER" id="PTHR43244">
    <property type="match status" value="1"/>
</dbReference>
<protein>
    <submittedName>
        <fullName evidence="3">LLM class F420-dependent oxidoreductase</fullName>
    </submittedName>
</protein>
<dbReference type="InterPro" id="IPR011251">
    <property type="entry name" value="Luciferase-like_dom"/>
</dbReference>
<dbReference type="GO" id="GO:0016705">
    <property type="term" value="F:oxidoreductase activity, acting on paired donors, with incorporation or reduction of molecular oxygen"/>
    <property type="evidence" value="ECO:0007669"/>
    <property type="project" value="InterPro"/>
</dbReference>
<evidence type="ECO:0000256" key="1">
    <source>
        <dbReference type="ARBA" id="ARBA00023002"/>
    </source>
</evidence>
<dbReference type="InterPro" id="IPR050564">
    <property type="entry name" value="F420-G6PD/mer"/>
</dbReference>
<dbReference type="SUPFAM" id="SSF51679">
    <property type="entry name" value="Bacterial luciferase-like"/>
    <property type="match status" value="1"/>
</dbReference>
<dbReference type="Pfam" id="PF00296">
    <property type="entry name" value="Bac_luciferase"/>
    <property type="match status" value="1"/>
</dbReference>
<gene>
    <name evidence="3" type="primary">hmd</name>
    <name evidence="3" type="ORF">GCM10011594_11320</name>
</gene>
<organism evidence="3 4">
    <name type="scientific">Nakamurella endophytica</name>
    <dbReference type="NCBI Taxonomy" id="1748367"/>
    <lineage>
        <taxon>Bacteria</taxon>
        <taxon>Bacillati</taxon>
        <taxon>Actinomycetota</taxon>
        <taxon>Actinomycetes</taxon>
        <taxon>Nakamurellales</taxon>
        <taxon>Nakamurellaceae</taxon>
        <taxon>Nakamurella</taxon>
    </lineage>
</organism>
<evidence type="ECO:0000259" key="2">
    <source>
        <dbReference type="Pfam" id="PF00296"/>
    </source>
</evidence>
<evidence type="ECO:0000313" key="3">
    <source>
        <dbReference type="EMBL" id="GGL93205.1"/>
    </source>
</evidence>
<dbReference type="RefSeq" id="WP_188940512.1">
    <property type="nucleotide sequence ID" value="NZ_BMNA01000002.1"/>
</dbReference>
<dbReference type="EMBL" id="BMNA01000002">
    <property type="protein sequence ID" value="GGL93205.1"/>
    <property type="molecule type" value="Genomic_DNA"/>
</dbReference>
<dbReference type="NCBIfam" id="TIGR03559">
    <property type="entry name" value="F420_Rv3520c"/>
    <property type="match status" value="1"/>
</dbReference>
<dbReference type="AlphaFoldDB" id="A0A917SSA8"/>
<dbReference type="Proteomes" id="UP000655208">
    <property type="component" value="Unassembled WGS sequence"/>
</dbReference>
<accession>A0A917SSA8</accession>
<keyword evidence="4" id="KW-1185">Reference proteome</keyword>
<dbReference type="InterPro" id="IPR036661">
    <property type="entry name" value="Luciferase-like_sf"/>
</dbReference>
<proteinExistence type="predicted"/>
<dbReference type="Gene3D" id="3.20.20.30">
    <property type="entry name" value="Luciferase-like domain"/>
    <property type="match status" value="1"/>
</dbReference>
<name>A0A917SSA8_9ACTN</name>
<reference evidence="3" key="2">
    <citation type="submission" date="2020-09" db="EMBL/GenBank/DDBJ databases">
        <authorList>
            <person name="Sun Q."/>
            <person name="Zhou Y."/>
        </authorList>
    </citation>
    <scope>NUCLEOTIDE SEQUENCE</scope>
    <source>
        <strain evidence="3">CGMCC 4.7308</strain>
    </source>
</reference>
<comment type="caution">
    <text evidence="3">The sequence shown here is derived from an EMBL/GenBank/DDBJ whole genome shotgun (WGS) entry which is preliminary data.</text>
</comment>
<reference evidence="3" key="1">
    <citation type="journal article" date="2014" name="Int. J. Syst. Evol. Microbiol.">
        <title>Complete genome sequence of Corynebacterium casei LMG S-19264T (=DSM 44701T), isolated from a smear-ripened cheese.</title>
        <authorList>
            <consortium name="US DOE Joint Genome Institute (JGI-PGF)"/>
            <person name="Walter F."/>
            <person name="Albersmeier A."/>
            <person name="Kalinowski J."/>
            <person name="Ruckert C."/>
        </authorList>
    </citation>
    <scope>NUCLEOTIDE SEQUENCE</scope>
    <source>
        <strain evidence="3">CGMCC 4.7308</strain>
    </source>
</reference>
<evidence type="ECO:0000313" key="4">
    <source>
        <dbReference type="Proteomes" id="UP000655208"/>
    </source>
</evidence>
<feature type="domain" description="Luciferase-like" evidence="2">
    <location>
        <begin position="11"/>
        <end position="317"/>
    </location>
</feature>
<dbReference type="InterPro" id="IPR019951">
    <property type="entry name" value="F420_OxRdatse_Rv3520c_pred"/>
</dbReference>
<dbReference type="CDD" id="cd01097">
    <property type="entry name" value="Tetrahydromethanopterin_reductase"/>
    <property type="match status" value="1"/>
</dbReference>
<keyword evidence="1" id="KW-0560">Oxidoreductase</keyword>